<organism evidence="1 2">
    <name type="scientific">Rhizobium tumorigenes</name>
    <dbReference type="NCBI Taxonomy" id="2041385"/>
    <lineage>
        <taxon>Bacteria</taxon>
        <taxon>Pseudomonadati</taxon>
        <taxon>Pseudomonadota</taxon>
        <taxon>Alphaproteobacteria</taxon>
        <taxon>Hyphomicrobiales</taxon>
        <taxon>Rhizobiaceae</taxon>
        <taxon>Rhizobium/Agrobacterium group</taxon>
        <taxon>Rhizobium</taxon>
    </lineage>
</organism>
<reference evidence="1 2" key="1">
    <citation type="journal article" date="2018" name="Sci. Rep.">
        <title>Rhizobium tumorigenes sp. nov., a novel plant tumorigenic bacterium isolated from cane gall tumors on thornless blackberry.</title>
        <authorList>
            <person name="Kuzmanovi N."/>
            <person name="Smalla K."/>
            <person name="Gronow S."/>
            <person name="PuBawska J."/>
        </authorList>
    </citation>
    <scope>NUCLEOTIDE SEQUENCE [LARGE SCALE GENOMIC DNA]</scope>
    <source>
        <strain evidence="1 2">1078</strain>
    </source>
</reference>
<proteinExistence type="predicted"/>
<evidence type="ECO:0000313" key="1">
    <source>
        <dbReference type="EMBL" id="WFR96873.1"/>
    </source>
</evidence>
<evidence type="ECO:0000313" key="2">
    <source>
        <dbReference type="Proteomes" id="UP000249499"/>
    </source>
</evidence>
<dbReference type="KEGG" id="rtu:PR017_07100"/>
<gene>
    <name evidence="1" type="ORF">PR017_07100</name>
</gene>
<dbReference type="EMBL" id="CP117255">
    <property type="protein sequence ID" value="WFR96873.1"/>
    <property type="molecule type" value="Genomic_DNA"/>
</dbReference>
<protein>
    <submittedName>
        <fullName evidence="1">Uncharacterized protein</fullName>
    </submittedName>
</protein>
<sequence length="98" mass="10931">MQTATSLIADRADSVRLKTASWREFNLAIAALRRAEADVRIATLDLRRRDFSDDVKVATRVQKKCVAAHAIHSVALTRLREARIDLEFARSALGAQNV</sequence>
<keyword evidence="2" id="KW-1185">Reference proteome</keyword>
<dbReference type="RefSeq" id="WP_111221957.1">
    <property type="nucleotide sequence ID" value="NZ_CP117255.1"/>
</dbReference>
<reference evidence="2" key="2">
    <citation type="journal article" date="2023" name="MicrobiologyOpen">
        <title>Genomics of the tumorigenes clade of the family Rhizobiaceae and description of Rhizobium rhododendri sp. nov.</title>
        <authorList>
            <person name="Kuzmanovic N."/>
            <person name="diCenzo G.C."/>
            <person name="Bunk B."/>
            <person name="Sproeer C."/>
            <person name="Fruehling A."/>
            <person name="Neumann-Schaal M."/>
            <person name="Overmann J."/>
            <person name="Smalla K."/>
        </authorList>
    </citation>
    <scope>NUCLEOTIDE SEQUENCE [LARGE SCALE GENOMIC DNA]</scope>
    <source>
        <strain evidence="2">1078</strain>
    </source>
</reference>
<dbReference type="Proteomes" id="UP000249499">
    <property type="component" value="Chromosome"/>
</dbReference>
<name>A0AAF1KIW3_9HYPH</name>
<dbReference type="AlphaFoldDB" id="A0AAF1KIW3"/>
<accession>A0AAF1KIW3</accession>